<sequence length="89" mass="10354">MSNEGYAVRFKKSAAKELRGLDLDLQLRISEAIDCLSLEPRPEGVVKLKGSDNFYRIRIGDYRVVYTINDEDRIVRIMHVRHRRDVYGG</sequence>
<dbReference type="STRING" id="671072.PL9214650648"/>
<organism evidence="2 3">
    <name type="scientific">Planktothrix tepida PCC 9214</name>
    <dbReference type="NCBI Taxonomy" id="671072"/>
    <lineage>
        <taxon>Bacteria</taxon>
        <taxon>Bacillati</taxon>
        <taxon>Cyanobacteriota</taxon>
        <taxon>Cyanophyceae</taxon>
        <taxon>Oscillatoriophycideae</taxon>
        <taxon>Oscillatoriales</taxon>
        <taxon>Microcoleaceae</taxon>
        <taxon>Planktothrix</taxon>
    </lineage>
</organism>
<evidence type="ECO:0000313" key="2">
    <source>
        <dbReference type="EMBL" id="CUR35209.1"/>
    </source>
</evidence>
<dbReference type="SUPFAM" id="SSF143011">
    <property type="entry name" value="RelE-like"/>
    <property type="match status" value="1"/>
</dbReference>
<keyword evidence="1" id="KW-1277">Toxin-antitoxin system</keyword>
<dbReference type="OrthoDB" id="163524at2"/>
<dbReference type="InterPro" id="IPR007712">
    <property type="entry name" value="RelE/ParE_toxin"/>
</dbReference>
<dbReference type="InterPro" id="IPR035093">
    <property type="entry name" value="RelE/ParE_toxin_dom_sf"/>
</dbReference>
<accession>A0A1J1LUH6</accession>
<dbReference type="AlphaFoldDB" id="A0A1J1LUH6"/>
<dbReference type="InterPro" id="IPR052747">
    <property type="entry name" value="TA_system_RelE_toxin"/>
</dbReference>
<dbReference type="PANTHER" id="PTHR38813:SF1">
    <property type="entry name" value="TOXIN RELE1-RELATED"/>
    <property type="match status" value="1"/>
</dbReference>
<dbReference type="Gene3D" id="3.30.2310.20">
    <property type="entry name" value="RelE-like"/>
    <property type="match status" value="1"/>
</dbReference>
<protein>
    <submittedName>
        <fullName evidence="2">Plasmid stabilization system protein</fullName>
    </submittedName>
</protein>
<reference evidence="3" key="1">
    <citation type="submission" date="2015-10" db="EMBL/GenBank/DDBJ databases">
        <authorList>
            <person name="Regsiter A."/>
            <person name="william w."/>
        </authorList>
    </citation>
    <scope>NUCLEOTIDE SEQUENCE [LARGE SCALE GENOMIC DNA]</scope>
</reference>
<keyword evidence="3" id="KW-1185">Reference proteome</keyword>
<dbReference type="PANTHER" id="PTHR38813">
    <property type="match status" value="1"/>
</dbReference>
<gene>
    <name evidence="2" type="ORF">PL9214650648</name>
</gene>
<dbReference type="EMBL" id="CZDF01000172">
    <property type="protein sequence ID" value="CUR35209.1"/>
    <property type="molecule type" value="Genomic_DNA"/>
</dbReference>
<evidence type="ECO:0000256" key="1">
    <source>
        <dbReference type="ARBA" id="ARBA00022649"/>
    </source>
</evidence>
<evidence type="ECO:0000313" key="3">
    <source>
        <dbReference type="Proteomes" id="UP000184315"/>
    </source>
</evidence>
<proteinExistence type="predicted"/>
<dbReference type="Pfam" id="PF05016">
    <property type="entry name" value="ParE_toxin"/>
    <property type="match status" value="1"/>
</dbReference>
<name>A0A1J1LUH6_9CYAN</name>
<dbReference type="RefSeq" id="WP_072722166.1">
    <property type="nucleotide sequence ID" value="NZ_LN889813.1"/>
</dbReference>
<dbReference type="Proteomes" id="UP000184315">
    <property type="component" value="Unassembled WGS sequence"/>
</dbReference>